<comment type="catalytic activity">
    <reaction evidence="6">
        <text>N(2)-formyl-N(1)-(5-phospho-beta-D-ribosyl)glycinamide + L-glutamine + ATP + H2O = 2-formamido-N(1)-(5-O-phospho-beta-D-ribosyl)acetamidine + L-glutamate + ADP + phosphate + H(+)</text>
        <dbReference type="Rhea" id="RHEA:17129"/>
        <dbReference type="ChEBI" id="CHEBI:15377"/>
        <dbReference type="ChEBI" id="CHEBI:15378"/>
        <dbReference type="ChEBI" id="CHEBI:29985"/>
        <dbReference type="ChEBI" id="CHEBI:30616"/>
        <dbReference type="ChEBI" id="CHEBI:43474"/>
        <dbReference type="ChEBI" id="CHEBI:58359"/>
        <dbReference type="ChEBI" id="CHEBI:147286"/>
        <dbReference type="ChEBI" id="CHEBI:147287"/>
        <dbReference type="ChEBI" id="CHEBI:456216"/>
        <dbReference type="EC" id="6.3.5.3"/>
    </reaction>
</comment>
<comment type="subcellular location">
    <subcellularLocation>
        <location evidence="6">Cytoplasm</location>
    </subcellularLocation>
</comment>
<dbReference type="EC" id="6.3.5.3" evidence="6"/>
<comment type="function">
    <text evidence="6">Part of the phosphoribosylformylglycinamidine synthase complex involved in the purines biosynthetic pathway. Catalyzes the ATP-dependent conversion of formylglycinamide ribonucleotide (FGAR) and glutamine to yield formylglycinamidine ribonucleotide (FGAM) and glutamate. The FGAM synthase complex is composed of three subunits. PurQ produces an ammonia molecule by converting glutamine to glutamate. PurL transfers the ammonia molecule to FGAR to form FGAM in an ATP-dependent manner. PurS interacts with PurQ and PurL and is thought to assist in the transfer of the ammonia molecule from PurQ to PurL.</text>
</comment>
<dbReference type="UniPathway" id="UPA00074">
    <property type="reaction ID" value="UER00128"/>
</dbReference>
<dbReference type="Pfam" id="PF02700">
    <property type="entry name" value="PurS"/>
    <property type="match status" value="1"/>
</dbReference>
<organism evidence="7 8">
    <name type="scientific">Piscibacillus halophilus</name>
    <dbReference type="NCBI Taxonomy" id="571933"/>
    <lineage>
        <taxon>Bacteria</taxon>
        <taxon>Bacillati</taxon>
        <taxon>Bacillota</taxon>
        <taxon>Bacilli</taxon>
        <taxon>Bacillales</taxon>
        <taxon>Bacillaceae</taxon>
        <taxon>Piscibacillus</taxon>
    </lineage>
</organism>
<dbReference type="GO" id="GO:0004642">
    <property type="term" value="F:phosphoribosylformylglycinamidine synthase activity"/>
    <property type="evidence" value="ECO:0007669"/>
    <property type="project" value="UniProtKB-UniRule"/>
</dbReference>
<dbReference type="STRING" id="571933.SAMN05216362_11843"/>
<dbReference type="InterPro" id="IPR036604">
    <property type="entry name" value="PurS-like_sf"/>
</dbReference>
<dbReference type="RefSeq" id="WP_091773754.1">
    <property type="nucleotide sequence ID" value="NZ_CAESCL010000006.1"/>
</dbReference>
<dbReference type="OrthoDB" id="9799101at2"/>
<evidence type="ECO:0000313" key="7">
    <source>
        <dbReference type="EMBL" id="SEQ59007.1"/>
    </source>
</evidence>
<keyword evidence="5 6" id="KW-0067">ATP-binding</keyword>
<dbReference type="GO" id="GO:0005737">
    <property type="term" value="C:cytoplasm"/>
    <property type="evidence" value="ECO:0007669"/>
    <property type="project" value="UniProtKB-SubCell"/>
</dbReference>
<evidence type="ECO:0000256" key="6">
    <source>
        <dbReference type="HAMAP-Rule" id="MF_01926"/>
    </source>
</evidence>
<evidence type="ECO:0000313" key="8">
    <source>
        <dbReference type="Proteomes" id="UP000199427"/>
    </source>
</evidence>
<reference evidence="7 8" key="1">
    <citation type="submission" date="2016-10" db="EMBL/GenBank/DDBJ databases">
        <authorList>
            <person name="de Groot N.N."/>
        </authorList>
    </citation>
    <scope>NUCLEOTIDE SEQUENCE [LARGE SCALE GENOMIC DNA]</scope>
    <source>
        <strain evidence="7 8">DSM 21633</strain>
    </source>
</reference>
<sequence length="83" mass="9351">MVKVKVYVTLKEGVLDPQGKAVEQALDAKGFNGVSDMRVGKYMEFNLDANMATENQIEEMCEQLLANPVIEDYRYETEEVVSS</sequence>
<dbReference type="GO" id="GO:0005524">
    <property type="term" value="F:ATP binding"/>
    <property type="evidence" value="ECO:0007669"/>
    <property type="project" value="UniProtKB-UniRule"/>
</dbReference>
<dbReference type="AlphaFoldDB" id="A0A1H9H9V5"/>
<dbReference type="PANTHER" id="PTHR34696:SF1">
    <property type="entry name" value="PHOSPHORIBOSYLFORMYLGLYCINAMIDINE SYNTHASE SUBUNIT PURS"/>
    <property type="match status" value="1"/>
</dbReference>
<keyword evidence="8" id="KW-1185">Reference proteome</keyword>
<dbReference type="GO" id="GO:0006189">
    <property type="term" value="P:'de novo' IMP biosynthetic process"/>
    <property type="evidence" value="ECO:0007669"/>
    <property type="project" value="UniProtKB-UniRule"/>
</dbReference>
<protein>
    <recommendedName>
        <fullName evidence="6">Phosphoribosylformylglycinamidine synthase subunit PurS</fullName>
        <shortName evidence="6">FGAM synthase</shortName>
        <ecNumber evidence="6">6.3.5.3</ecNumber>
    </recommendedName>
    <alternativeName>
        <fullName evidence="6">Formylglycinamide ribonucleotide amidotransferase subunit III</fullName>
        <shortName evidence="6">FGAR amidotransferase III</shortName>
        <shortName evidence="6">FGAR-AT III</shortName>
    </alternativeName>
    <alternativeName>
        <fullName evidence="6">Phosphoribosylformylglycinamidine synthase subunit III</fullName>
    </alternativeName>
</protein>
<comment type="similarity">
    <text evidence="6">Belongs to the PurS family.</text>
</comment>
<dbReference type="Gene3D" id="3.30.1280.10">
    <property type="entry name" value="Phosphoribosylformylglycinamidine synthase subunit PurS"/>
    <property type="match status" value="1"/>
</dbReference>
<gene>
    <name evidence="6" type="primary">purS</name>
    <name evidence="7" type="ORF">SAMN05216362_11843</name>
</gene>
<evidence type="ECO:0000256" key="4">
    <source>
        <dbReference type="ARBA" id="ARBA00022755"/>
    </source>
</evidence>
<dbReference type="SUPFAM" id="SSF82697">
    <property type="entry name" value="PurS-like"/>
    <property type="match status" value="1"/>
</dbReference>
<keyword evidence="4 6" id="KW-0658">Purine biosynthesis</keyword>
<dbReference type="InterPro" id="IPR003850">
    <property type="entry name" value="PurS"/>
</dbReference>
<dbReference type="NCBIfam" id="TIGR00302">
    <property type="entry name" value="phosphoribosylformylglycinamidine synthase subunit PurS"/>
    <property type="match status" value="1"/>
</dbReference>
<comment type="pathway">
    <text evidence="6">Purine metabolism; IMP biosynthesis via de novo pathway; 5-amino-1-(5-phospho-D-ribosyl)imidazole from N(2)-formyl-N(1)-(5-phospho-D-ribosyl)glycinamide: step 1/2.</text>
</comment>
<proteinExistence type="inferred from homology"/>
<dbReference type="NCBIfam" id="NF004630">
    <property type="entry name" value="PRK05974.1"/>
    <property type="match status" value="1"/>
</dbReference>
<accession>A0A1H9H9V5</accession>
<comment type="subunit">
    <text evidence="6">Part of the FGAM synthase complex composed of 1 PurL, 1 PurQ and 2 PurS subunits.</text>
</comment>
<dbReference type="PANTHER" id="PTHR34696">
    <property type="entry name" value="PHOSPHORIBOSYLFORMYLGLYCINAMIDINE SYNTHASE SUBUNIT PURS"/>
    <property type="match status" value="1"/>
</dbReference>
<name>A0A1H9H9V5_9BACI</name>
<dbReference type="EMBL" id="FOES01000018">
    <property type="protein sequence ID" value="SEQ59007.1"/>
    <property type="molecule type" value="Genomic_DNA"/>
</dbReference>
<evidence type="ECO:0000256" key="2">
    <source>
        <dbReference type="ARBA" id="ARBA00022598"/>
    </source>
</evidence>
<evidence type="ECO:0000256" key="3">
    <source>
        <dbReference type="ARBA" id="ARBA00022741"/>
    </source>
</evidence>
<evidence type="ECO:0000256" key="5">
    <source>
        <dbReference type="ARBA" id="ARBA00022840"/>
    </source>
</evidence>
<keyword evidence="2 6" id="KW-0436">Ligase</keyword>
<dbReference type="HAMAP" id="MF_01926">
    <property type="entry name" value="PurS"/>
    <property type="match status" value="1"/>
</dbReference>
<keyword evidence="1 6" id="KW-0963">Cytoplasm</keyword>
<dbReference type="Proteomes" id="UP000199427">
    <property type="component" value="Unassembled WGS sequence"/>
</dbReference>
<keyword evidence="3 6" id="KW-0547">Nucleotide-binding</keyword>
<evidence type="ECO:0000256" key="1">
    <source>
        <dbReference type="ARBA" id="ARBA00022490"/>
    </source>
</evidence>